<gene>
    <name evidence="1" type="ORF">Ddye_027670</name>
</gene>
<dbReference type="AlphaFoldDB" id="A0AAD9TPJ9"/>
<evidence type="ECO:0000313" key="2">
    <source>
        <dbReference type="Proteomes" id="UP001280121"/>
    </source>
</evidence>
<dbReference type="EMBL" id="JANJYI010000008">
    <property type="protein sequence ID" value="KAK2639875.1"/>
    <property type="molecule type" value="Genomic_DNA"/>
</dbReference>
<comment type="caution">
    <text evidence="1">The sequence shown here is derived from an EMBL/GenBank/DDBJ whole genome shotgun (WGS) entry which is preliminary data.</text>
</comment>
<sequence length="490" mass="54446">MRPEHPHHLQSLELGREIANLLDCTTWSGAGPGLMDAVTKGALEAGKPVGGFKIGKEAGEWTASNYHPYLPSETYLTCSTNSVGKDWFSSSEVIVRIEVLSPMERLHRYGRSATTISEALSYLADFYDLPPTDKRKQESEWRSIRTSLVYSSPILADTAKVQVLKMPSGEWNAELVRFFMHHERPFEGYLESGIFVKLGFIGKFVVNCEGRKESLGMAIGRVGSEMVQERNVGRSRRDVWRLSSGIDGRCRCLIDVVMTFVVARIVFNAGIRIVVIPALSFGEAFCGVEACWMPGLDKGLAMGLRCLSTMIDGSFVRRHSEFIRLRFLLIQLRKVHDSVSVDEGDVFPWASSFLEEFKRANDKGLMKARTVVTKPSPRRTPPADREFKLNVDAAVDSDRGRVGIGIIIRDQAGDVLASSAKRNELKRIIRRRTLLDRSLACNVGFVPKEAHTAALSVAKLGLNVASDCFWLEECPSSVAPIVMANCLVLM</sequence>
<proteinExistence type="predicted"/>
<dbReference type="SUPFAM" id="SSF102405">
    <property type="entry name" value="MCP/YpsA-like"/>
    <property type="match status" value="1"/>
</dbReference>
<name>A0AAD9TPJ9_9ROSI</name>
<accession>A0AAD9TPJ9</accession>
<keyword evidence="2" id="KW-1185">Reference proteome</keyword>
<evidence type="ECO:0000313" key="1">
    <source>
        <dbReference type="EMBL" id="KAK2639875.1"/>
    </source>
</evidence>
<reference evidence="1" key="1">
    <citation type="journal article" date="2023" name="Plant J.">
        <title>Genome sequences and population genomics provide insights into the demographic history, inbreeding, and mutation load of two 'living fossil' tree species of Dipteronia.</title>
        <authorList>
            <person name="Feng Y."/>
            <person name="Comes H.P."/>
            <person name="Chen J."/>
            <person name="Zhu S."/>
            <person name="Lu R."/>
            <person name="Zhang X."/>
            <person name="Li P."/>
            <person name="Qiu J."/>
            <person name="Olsen K.M."/>
            <person name="Qiu Y."/>
        </authorList>
    </citation>
    <scope>NUCLEOTIDE SEQUENCE</scope>
    <source>
        <strain evidence="1">KIB01</strain>
    </source>
</reference>
<evidence type="ECO:0008006" key="3">
    <source>
        <dbReference type="Google" id="ProtNLM"/>
    </source>
</evidence>
<dbReference type="Proteomes" id="UP001280121">
    <property type="component" value="Unassembled WGS sequence"/>
</dbReference>
<dbReference type="Gene3D" id="3.40.50.450">
    <property type="match status" value="1"/>
</dbReference>
<dbReference type="PANTHER" id="PTHR31208:SF11">
    <property type="entry name" value="CYTOKININ RIBOSIDE 5'-MONOPHOSPHATE PHOSPHORIBOHYDROLASE"/>
    <property type="match status" value="1"/>
</dbReference>
<dbReference type="PANTHER" id="PTHR31208">
    <property type="entry name" value="EXPRESSED PROTEIN"/>
    <property type="match status" value="1"/>
</dbReference>
<protein>
    <recommendedName>
        <fullName evidence="3">RNase H type-1 domain-containing protein</fullName>
    </recommendedName>
</protein>
<organism evidence="1 2">
    <name type="scientific">Dipteronia dyeriana</name>
    <dbReference type="NCBI Taxonomy" id="168575"/>
    <lineage>
        <taxon>Eukaryota</taxon>
        <taxon>Viridiplantae</taxon>
        <taxon>Streptophyta</taxon>
        <taxon>Embryophyta</taxon>
        <taxon>Tracheophyta</taxon>
        <taxon>Spermatophyta</taxon>
        <taxon>Magnoliopsida</taxon>
        <taxon>eudicotyledons</taxon>
        <taxon>Gunneridae</taxon>
        <taxon>Pentapetalae</taxon>
        <taxon>rosids</taxon>
        <taxon>malvids</taxon>
        <taxon>Sapindales</taxon>
        <taxon>Sapindaceae</taxon>
        <taxon>Hippocastanoideae</taxon>
        <taxon>Acereae</taxon>
        <taxon>Dipteronia</taxon>
    </lineage>
</organism>